<dbReference type="OrthoDB" id="332863at2759"/>
<feature type="compositionally biased region" description="Basic and acidic residues" evidence="1">
    <location>
        <begin position="209"/>
        <end position="220"/>
    </location>
</feature>
<feature type="region of interest" description="Disordered" evidence="1">
    <location>
        <begin position="122"/>
        <end position="297"/>
    </location>
</feature>
<dbReference type="InterPro" id="IPR036866">
    <property type="entry name" value="RibonucZ/Hydroxyglut_hydro"/>
</dbReference>
<keyword evidence="4" id="KW-1185">Reference proteome</keyword>
<dbReference type="SUPFAM" id="SSF56281">
    <property type="entry name" value="Metallo-hydrolase/oxidoreductase"/>
    <property type="match status" value="1"/>
</dbReference>
<organism evidence="3 4">
    <name type="scientific">Pseudozyma hubeiensis (strain SY62)</name>
    <name type="common">Yeast</name>
    <dbReference type="NCBI Taxonomy" id="1305764"/>
    <lineage>
        <taxon>Eukaryota</taxon>
        <taxon>Fungi</taxon>
        <taxon>Dikarya</taxon>
        <taxon>Basidiomycota</taxon>
        <taxon>Ustilaginomycotina</taxon>
        <taxon>Ustilaginomycetes</taxon>
        <taxon>Ustilaginales</taxon>
        <taxon>Ustilaginaceae</taxon>
        <taxon>Pseudozyma</taxon>
    </lineage>
</organism>
<dbReference type="Proteomes" id="UP000014071">
    <property type="component" value="Unassembled WGS sequence"/>
</dbReference>
<dbReference type="eggNOG" id="KOG3798">
    <property type="taxonomic scope" value="Eukaryota"/>
</dbReference>
<feature type="compositionally biased region" description="Basic and acidic residues" evidence="1">
    <location>
        <begin position="60"/>
        <end position="69"/>
    </location>
</feature>
<accession>R9PBY3</accession>
<feature type="compositionally biased region" description="Basic and acidic residues" evidence="1">
    <location>
        <begin position="286"/>
        <end position="297"/>
    </location>
</feature>
<evidence type="ECO:0000256" key="1">
    <source>
        <dbReference type="SAM" id="MobiDB-lite"/>
    </source>
</evidence>
<dbReference type="AlphaFoldDB" id="R9PBY3"/>
<dbReference type="GeneID" id="24111737"/>
<dbReference type="InterPro" id="IPR001279">
    <property type="entry name" value="Metallo-B-lactamas"/>
</dbReference>
<feature type="domain" description="Metallo-beta-lactamase" evidence="2">
    <location>
        <begin position="330"/>
        <end position="567"/>
    </location>
</feature>
<protein>
    <submittedName>
        <fullName evidence="3">N-acyl-phosphatidylethanolamine-hydrolyzing phospholipase D</fullName>
    </submittedName>
</protein>
<dbReference type="Gene3D" id="3.60.15.10">
    <property type="entry name" value="Ribonuclease Z/Hydroxyacylglutathione hydrolase-like"/>
    <property type="match status" value="1"/>
</dbReference>
<dbReference type="GO" id="GO:0070292">
    <property type="term" value="P:N-acylphosphatidylethanolamine metabolic process"/>
    <property type="evidence" value="ECO:0007669"/>
    <property type="project" value="TreeGrafter"/>
</dbReference>
<sequence>MSTTEHHHHPAHLPPHERHHRTVSETLEGRDSVDGADSVSSSRSSSSSEEQPTAQTTTEDTSHAAHDGSTKPTSTRSPYRITVNCRSSDPIADSHTVDPEDLPSHWVPTALSQVTRATSTAFGQLTSPRQSTSSRPNNNEQQQKQEEERQSQEKESHILDRLTFQNPWSESFRKPGIKGLLGGGLKWGLPDSYIEGSGRGSKRASGFKSDSKIHRERDEAQWEDAELGNDWDQVEVVQPDWGWSKGKSEKEVDGPRKEDSENRAKQDSGEKEADAGYDSQTQPTRDWQDPKNPDKPAARVTWLGHATTLLQLPPLSSRPSDDSTRPRSINILFDPIFSERCSPSQSAGPQRFTPAPCNVDDLPPIDFVVISHSHYDHLDYHTFRQLRHVRGDQIHAFVPLGVKDKLTGGGGFGWKSEQVSELDWWDHAQVSAGEGDAGEVKIWCTPAQHGSGRGAGDKDASLWASWVVEWKHDEQRFCSFFAGDTGLKYHHDNPHKRSKYPACPAFAEIAKRFQPFDLLLLPISVGSSLSYFRSWDPFPRAFSPFPRVSSTLTSSIHMDPYDAVECHGIFHKEKDDREKEAGRMVSLAVHYGTFVRNDEQTKGDVRQLRKACKMQRLKFRRVRDGMGLLEKDAAEEDVFLVADQGRTLWLPIQAAS</sequence>
<dbReference type="PANTHER" id="PTHR15032">
    <property type="entry name" value="N-ACYL-PHOSPHATIDYLETHANOLAMINE-HYDROLYZING PHOSPHOLIPASE D"/>
    <property type="match status" value="1"/>
</dbReference>
<dbReference type="EMBL" id="DF238821">
    <property type="protein sequence ID" value="GAC98871.1"/>
    <property type="molecule type" value="Genomic_DNA"/>
</dbReference>
<dbReference type="GO" id="GO:0070291">
    <property type="term" value="P:N-acylethanolamine metabolic process"/>
    <property type="evidence" value="ECO:0007669"/>
    <property type="project" value="TreeGrafter"/>
</dbReference>
<evidence type="ECO:0000313" key="4">
    <source>
        <dbReference type="Proteomes" id="UP000014071"/>
    </source>
</evidence>
<dbReference type="PANTHER" id="PTHR15032:SF27">
    <property type="entry name" value="N-ACYL-PHOSPHATIDYLETHANOLAMINE-HYDROLYZING PHOSPHOLIPASE D"/>
    <property type="match status" value="1"/>
</dbReference>
<feature type="compositionally biased region" description="Acidic residues" evidence="1">
    <location>
        <begin position="221"/>
        <end position="233"/>
    </location>
</feature>
<feature type="compositionally biased region" description="Basic and acidic residues" evidence="1">
    <location>
        <begin position="246"/>
        <end position="274"/>
    </location>
</feature>
<dbReference type="RefSeq" id="XP_012192458.1">
    <property type="nucleotide sequence ID" value="XM_012337068.1"/>
</dbReference>
<name>R9PBY3_PSEHS</name>
<dbReference type="Pfam" id="PF12706">
    <property type="entry name" value="Lactamase_B_2"/>
    <property type="match status" value="1"/>
</dbReference>
<dbReference type="HOGENOM" id="CLU_017204_0_0_1"/>
<feature type="compositionally biased region" description="Polar residues" evidence="1">
    <location>
        <begin position="122"/>
        <end position="139"/>
    </location>
</feature>
<dbReference type="GO" id="GO:0005737">
    <property type="term" value="C:cytoplasm"/>
    <property type="evidence" value="ECO:0007669"/>
    <property type="project" value="TreeGrafter"/>
</dbReference>
<evidence type="ECO:0000259" key="2">
    <source>
        <dbReference type="Pfam" id="PF12706"/>
    </source>
</evidence>
<feature type="compositionally biased region" description="Basic and acidic residues" evidence="1">
    <location>
        <begin position="143"/>
        <end position="160"/>
    </location>
</feature>
<feature type="compositionally biased region" description="Low complexity" evidence="1">
    <location>
        <begin position="35"/>
        <end position="59"/>
    </location>
</feature>
<dbReference type="GO" id="GO:0070290">
    <property type="term" value="F:N-acylphosphatidylethanolamine-specific phospholipase D activity"/>
    <property type="evidence" value="ECO:0007669"/>
    <property type="project" value="TreeGrafter"/>
</dbReference>
<proteinExistence type="predicted"/>
<gene>
    <name evidence="3" type="ORF">PHSY_006466</name>
</gene>
<evidence type="ECO:0000313" key="3">
    <source>
        <dbReference type="EMBL" id="GAC98871.1"/>
    </source>
</evidence>
<feature type="region of interest" description="Disordered" evidence="1">
    <location>
        <begin position="1"/>
        <end position="105"/>
    </location>
</feature>
<reference evidence="4" key="1">
    <citation type="journal article" date="2013" name="Genome Announc.">
        <title>Draft genome sequence of the basidiomycetous yeast-like fungus Pseudozyma hubeiensis SY62, which produces an abundant amount of the biosurfactant mannosylerythritol lipids.</title>
        <authorList>
            <person name="Konishi M."/>
            <person name="Hatada Y."/>
            <person name="Horiuchi J."/>
        </authorList>
    </citation>
    <scope>NUCLEOTIDE SEQUENCE [LARGE SCALE GENOMIC DNA]</scope>
    <source>
        <strain evidence="4">SY62</strain>
    </source>
</reference>
<feature type="compositionally biased region" description="Basic residues" evidence="1">
    <location>
        <begin position="1"/>
        <end position="21"/>
    </location>
</feature>